<reference evidence="1 2" key="1">
    <citation type="submission" date="2019-02" db="EMBL/GenBank/DDBJ databases">
        <title>Deep-cultivation of Planctomycetes and their phenomic and genomic characterization uncovers novel biology.</title>
        <authorList>
            <person name="Wiegand S."/>
            <person name="Jogler M."/>
            <person name="Boedeker C."/>
            <person name="Pinto D."/>
            <person name="Vollmers J."/>
            <person name="Rivas-Marin E."/>
            <person name="Kohn T."/>
            <person name="Peeters S.H."/>
            <person name="Heuer A."/>
            <person name="Rast P."/>
            <person name="Oberbeckmann S."/>
            <person name="Bunk B."/>
            <person name="Jeske O."/>
            <person name="Meyerdierks A."/>
            <person name="Storesund J.E."/>
            <person name="Kallscheuer N."/>
            <person name="Luecker S."/>
            <person name="Lage O.M."/>
            <person name="Pohl T."/>
            <person name="Merkel B.J."/>
            <person name="Hornburger P."/>
            <person name="Mueller R.-W."/>
            <person name="Bruemmer F."/>
            <person name="Labrenz M."/>
            <person name="Spormann A.M."/>
            <person name="Op Den Camp H."/>
            <person name="Overmann J."/>
            <person name="Amann R."/>
            <person name="Jetten M.S.M."/>
            <person name="Mascher T."/>
            <person name="Medema M.H."/>
            <person name="Devos D.P."/>
            <person name="Kaster A.-K."/>
            <person name="Ovreas L."/>
            <person name="Rohde M."/>
            <person name="Galperin M.Y."/>
            <person name="Jogler C."/>
        </authorList>
    </citation>
    <scope>NUCLEOTIDE SEQUENCE [LARGE SCALE GENOMIC DNA]</scope>
    <source>
        <strain evidence="1 2">Pla22</strain>
    </source>
</reference>
<name>A0A5C5WXD2_9BACT</name>
<dbReference type="AlphaFoldDB" id="A0A5C5WXD2"/>
<dbReference type="EMBL" id="SJPI01000001">
    <property type="protein sequence ID" value="TWT54771.1"/>
    <property type="molecule type" value="Genomic_DNA"/>
</dbReference>
<proteinExistence type="predicted"/>
<protein>
    <submittedName>
        <fullName evidence="1">Uncharacterized protein</fullName>
    </submittedName>
</protein>
<comment type="caution">
    <text evidence="1">The sequence shown here is derived from an EMBL/GenBank/DDBJ whole genome shotgun (WGS) entry which is preliminary data.</text>
</comment>
<accession>A0A5C5WXD2</accession>
<evidence type="ECO:0000313" key="1">
    <source>
        <dbReference type="EMBL" id="TWT54771.1"/>
    </source>
</evidence>
<organism evidence="1 2">
    <name type="scientific">Rubripirellula amarantea</name>
    <dbReference type="NCBI Taxonomy" id="2527999"/>
    <lineage>
        <taxon>Bacteria</taxon>
        <taxon>Pseudomonadati</taxon>
        <taxon>Planctomycetota</taxon>
        <taxon>Planctomycetia</taxon>
        <taxon>Pirellulales</taxon>
        <taxon>Pirellulaceae</taxon>
        <taxon>Rubripirellula</taxon>
    </lineage>
</organism>
<gene>
    <name evidence="1" type="ORF">Pla22_24240</name>
</gene>
<keyword evidence="2" id="KW-1185">Reference proteome</keyword>
<sequence length="87" mass="10081">MALFLLQSFDVGKRLLQEFLARKPKRHWETVRIKLELLLQFKRTVVVIHRQGSVLANRMRASEVVLHASERGSVVISSRVVFAKLNQ</sequence>
<evidence type="ECO:0000313" key="2">
    <source>
        <dbReference type="Proteomes" id="UP000316598"/>
    </source>
</evidence>
<dbReference type="Proteomes" id="UP000316598">
    <property type="component" value="Unassembled WGS sequence"/>
</dbReference>